<dbReference type="OrthoDB" id="109021at2759"/>
<keyword evidence="1" id="KW-0548">Nucleotidyltransferase</keyword>
<proteinExistence type="predicted"/>
<evidence type="ECO:0000313" key="1">
    <source>
        <dbReference type="EMBL" id="CEG36921.1"/>
    </source>
</evidence>
<dbReference type="GeneID" id="36399227"/>
<keyword evidence="2" id="KW-1185">Reference proteome</keyword>
<accession>A0A0P1A9Q6</accession>
<dbReference type="RefSeq" id="XP_024573290.1">
    <property type="nucleotide sequence ID" value="XM_024722188.1"/>
</dbReference>
<name>A0A0P1A9Q6_PLAHL</name>
<dbReference type="GO" id="GO:0003964">
    <property type="term" value="F:RNA-directed DNA polymerase activity"/>
    <property type="evidence" value="ECO:0007669"/>
    <property type="project" value="UniProtKB-KW"/>
</dbReference>
<organism evidence="1 2">
    <name type="scientific">Plasmopara halstedii</name>
    <name type="common">Downy mildew of sunflower</name>
    <dbReference type="NCBI Taxonomy" id="4781"/>
    <lineage>
        <taxon>Eukaryota</taxon>
        <taxon>Sar</taxon>
        <taxon>Stramenopiles</taxon>
        <taxon>Oomycota</taxon>
        <taxon>Peronosporomycetes</taxon>
        <taxon>Peronosporales</taxon>
        <taxon>Peronosporaceae</taxon>
        <taxon>Plasmopara</taxon>
    </lineage>
</organism>
<keyword evidence="1" id="KW-0808">Transferase</keyword>
<dbReference type="STRING" id="4781.A0A0P1A9Q6"/>
<sequence>MTGEEDSDVTLEAIPAVNALLELDEMSFEELGGALKAGDLAEVAIVRPNEGINSSSLRNEDVLEDTKRVLNARSGSSILRNFSASYYPLAKGFQDVVSKDPPSFLAPGRGVRHEIDLIPGTEYCVTR</sequence>
<dbReference type="EMBL" id="CCYD01000252">
    <property type="protein sequence ID" value="CEG36921.1"/>
    <property type="molecule type" value="Genomic_DNA"/>
</dbReference>
<dbReference type="AlphaFoldDB" id="A0A0P1A9Q6"/>
<reference evidence="2" key="1">
    <citation type="submission" date="2014-09" db="EMBL/GenBank/DDBJ databases">
        <authorList>
            <person name="Sharma Rahul"/>
            <person name="Thines Marco"/>
        </authorList>
    </citation>
    <scope>NUCLEOTIDE SEQUENCE [LARGE SCALE GENOMIC DNA]</scope>
</reference>
<protein>
    <submittedName>
        <fullName evidence="1">Reverse transcriptase</fullName>
    </submittedName>
</protein>
<evidence type="ECO:0000313" key="2">
    <source>
        <dbReference type="Proteomes" id="UP000054928"/>
    </source>
</evidence>
<dbReference type="Proteomes" id="UP000054928">
    <property type="component" value="Unassembled WGS sequence"/>
</dbReference>
<keyword evidence="1" id="KW-0695">RNA-directed DNA polymerase</keyword>